<dbReference type="InterPro" id="IPR012223">
    <property type="entry name" value="TEII"/>
</dbReference>
<name>A0A1J0GHX1_9CLOT</name>
<dbReference type="Pfam" id="PF00975">
    <property type="entry name" value="Thioesterase"/>
    <property type="match status" value="1"/>
</dbReference>
<dbReference type="Proteomes" id="UP000182569">
    <property type="component" value="Chromosome"/>
</dbReference>
<keyword evidence="4" id="KW-1185">Reference proteome</keyword>
<dbReference type="OrthoDB" id="2213423at2"/>
<organism evidence="3 4">
    <name type="scientific">Clostridium estertheticum subsp. estertheticum</name>
    <dbReference type="NCBI Taxonomy" id="1552"/>
    <lineage>
        <taxon>Bacteria</taxon>
        <taxon>Bacillati</taxon>
        <taxon>Bacillota</taxon>
        <taxon>Clostridia</taxon>
        <taxon>Eubacteriales</taxon>
        <taxon>Clostridiaceae</taxon>
        <taxon>Clostridium</taxon>
    </lineage>
</organism>
<dbReference type="AlphaFoldDB" id="A0A1J0GHX1"/>
<dbReference type="EMBL" id="CP015756">
    <property type="protein sequence ID" value="APC40560.1"/>
    <property type="molecule type" value="Genomic_DNA"/>
</dbReference>
<reference evidence="4" key="1">
    <citation type="journal article" date="2016" name="Front. Microbiol.">
        <title>Complete Genome Sequence of Clostridium estertheticum DSM 8809, a Microbe Identified in Spoiled Vacuum Packed Beef.</title>
        <authorList>
            <person name="Yu Z."/>
            <person name="Gunn L."/>
            <person name="Brennan E."/>
            <person name="Reid R."/>
            <person name="Wall P.G."/>
            <person name="Gaora O.P."/>
            <person name="Hurley D."/>
            <person name="Bolton D."/>
            <person name="Fanning S."/>
        </authorList>
    </citation>
    <scope>NUCLEOTIDE SEQUENCE [LARGE SCALE GENOMIC DNA]</scope>
    <source>
        <strain evidence="4">DSM 8809</strain>
    </source>
</reference>
<dbReference type="InterPro" id="IPR001031">
    <property type="entry name" value="Thioesterase"/>
</dbReference>
<dbReference type="InterPro" id="IPR029058">
    <property type="entry name" value="AB_hydrolase_fold"/>
</dbReference>
<dbReference type="RefSeq" id="WP_071612851.1">
    <property type="nucleotide sequence ID" value="NZ_CP015756.1"/>
</dbReference>
<gene>
    <name evidence="3" type="ORF">A7L45_11005</name>
</gene>
<evidence type="ECO:0000313" key="4">
    <source>
        <dbReference type="Proteomes" id="UP000182569"/>
    </source>
</evidence>
<dbReference type="STRING" id="1552.A7L45_11005"/>
<dbReference type="PANTHER" id="PTHR11487">
    <property type="entry name" value="THIOESTERASE"/>
    <property type="match status" value="1"/>
</dbReference>
<evidence type="ECO:0000259" key="2">
    <source>
        <dbReference type="Pfam" id="PF00975"/>
    </source>
</evidence>
<dbReference type="KEGG" id="ceu:A7L45_11005"/>
<accession>A0A1J0GHX1</accession>
<feature type="domain" description="Thioesterase" evidence="2">
    <location>
        <begin position="2"/>
        <end position="227"/>
    </location>
</feature>
<proteinExistence type="inferred from homology"/>
<comment type="similarity">
    <text evidence="1">Belongs to the thioesterase family.</text>
</comment>
<dbReference type="Gene3D" id="3.40.50.1820">
    <property type="entry name" value="alpha/beta hydrolase"/>
    <property type="match status" value="1"/>
</dbReference>
<protein>
    <submittedName>
        <fullName evidence="3">Gramicidin dehydrogenase</fullName>
    </submittedName>
</protein>
<evidence type="ECO:0000313" key="3">
    <source>
        <dbReference type="EMBL" id="APC40560.1"/>
    </source>
</evidence>
<dbReference type="PANTHER" id="PTHR11487:SF0">
    <property type="entry name" value="S-ACYL FATTY ACID SYNTHASE THIOESTERASE, MEDIUM CHAIN"/>
    <property type="match status" value="1"/>
</dbReference>
<dbReference type="GO" id="GO:0008610">
    <property type="term" value="P:lipid biosynthetic process"/>
    <property type="evidence" value="ECO:0007669"/>
    <property type="project" value="TreeGrafter"/>
</dbReference>
<dbReference type="SUPFAM" id="SSF53474">
    <property type="entry name" value="alpha/beta-Hydrolases"/>
    <property type="match status" value="1"/>
</dbReference>
<evidence type="ECO:0000256" key="1">
    <source>
        <dbReference type="ARBA" id="ARBA00007169"/>
    </source>
</evidence>
<sequence length="240" mass="28158">MILFCLPYAGGSETIYYKWKFFLDPSIELVRLALKGRGKRYSENFYKNIDEAVDDIFENIKDRIADEDYAIYGHSMGSLLAYELYYKISRFKLRKPMHIFLSGYKPPSIIKKSENIYALSDNDFIQKLRELGGTPVELLNNQVLLQIFLPIIRSDFEMLESYKYVKRENKIKCDVSILNGKQDSISLKEILAWKNHVCSGLYIYNFDGNHFYLNSNVENITDIINDTLENKTHNKVYIHK</sequence>